<name>A0ABR0AUZ0_9CRUS</name>
<feature type="compositionally biased region" description="Basic and acidic residues" evidence="1">
    <location>
        <begin position="135"/>
        <end position="145"/>
    </location>
</feature>
<evidence type="ECO:0000313" key="2">
    <source>
        <dbReference type="EMBL" id="KAK4028940.1"/>
    </source>
</evidence>
<protein>
    <submittedName>
        <fullName evidence="2">Uncharacterized protein</fullName>
    </submittedName>
</protein>
<reference evidence="2 3" key="1">
    <citation type="journal article" date="2023" name="Nucleic Acids Res.">
        <title>The hologenome of Daphnia magna reveals possible DNA methylation and microbiome-mediated evolution of the host genome.</title>
        <authorList>
            <person name="Chaturvedi A."/>
            <person name="Li X."/>
            <person name="Dhandapani V."/>
            <person name="Marshall H."/>
            <person name="Kissane S."/>
            <person name="Cuenca-Cambronero M."/>
            <person name="Asole G."/>
            <person name="Calvet F."/>
            <person name="Ruiz-Romero M."/>
            <person name="Marangio P."/>
            <person name="Guigo R."/>
            <person name="Rago D."/>
            <person name="Mirbahai L."/>
            <person name="Eastwood N."/>
            <person name="Colbourne J.K."/>
            <person name="Zhou J."/>
            <person name="Mallon E."/>
            <person name="Orsini L."/>
        </authorList>
    </citation>
    <scope>NUCLEOTIDE SEQUENCE [LARGE SCALE GENOMIC DNA]</scope>
    <source>
        <strain evidence="2">LRV0_1</strain>
    </source>
</reference>
<gene>
    <name evidence="2" type="ORF">OUZ56_021958</name>
</gene>
<sequence length="158" mass="18272">MLIQPNRTYHRLIAAHSPLLKQGKQSEAEGDVVRTAFTIKRKAAAQVDLYDQGGRNQTLKKHAETPAPWLRSWTPGSHLPYRILPSLPLSIKTTPRVWDVVFRSVSDIRPGKINNRHRFQFVFLKEKKKKKRTFREKEKKKEGDGRQPNTNGCWPPPV</sequence>
<evidence type="ECO:0000256" key="1">
    <source>
        <dbReference type="SAM" id="MobiDB-lite"/>
    </source>
</evidence>
<accession>A0ABR0AUZ0</accession>
<comment type="caution">
    <text evidence="2">The sequence shown here is derived from an EMBL/GenBank/DDBJ whole genome shotgun (WGS) entry which is preliminary data.</text>
</comment>
<dbReference type="Proteomes" id="UP001234178">
    <property type="component" value="Unassembled WGS sequence"/>
</dbReference>
<keyword evidence="3" id="KW-1185">Reference proteome</keyword>
<feature type="region of interest" description="Disordered" evidence="1">
    <location>
        <begin position="129"/>
        <end position="158"/>
    </location>
</feature>
<dbReference type="EMBL" id="JAOYFB010000039">
    <property type="protein sequence ID" value="KAK4028940.1"/>
    <property type="molecule type" value="Genomic_DNA"/>
</dbReference>
<evidence type="ECO:0000313" key="3">
    <source>
        <dbReference type="Proteomes" id="UP001234178"/>
    </source>
</evidence>
<organism evidence="2 3">
    <name type="scientific">Daphnia magna</name>
    <dbReference type="NCBI Taxonomy" id="35525"/>
    <lineage>
        <taxon>Eukaryota</taxon>
        <taxon>Metazoa</taxon>
        <taxon>Ecdysozoa</taxon>
        <taxon>Arthropoda</taxon>
        <taxon>Crustacea</taxon>
        <taxon>Branchiopoda</taxon>
        <taxon>Diplostraca</taxon>
        <taxon>Cladocera</taxon>
        <taxon>Anomopoda</taxon>
        <taxon>Daphniidae</taxon>
        <taxon>Daphnia</taxon>
    </lineage>
</organism>
<proteinExistence type="predicted"/>